<dbReference type="PANTHER" id="PTHR10775:SF185">
    <property type="entry name" value="OS08G0208400 PROTEIN"/>
    <property type="match status" value="1"/>
</dbReference>
<reference evidence="2" key="1">
    <citation type="journal article" date="2019" name="Nat. Commun.">
        <title>Genome-wide association mapping of date palm fruit traits.</title>
        <authorList>
            <person name="Hazzouri K.M."/>
            <person name="Gros-Balthazard M."/>
            <person name="Flowers J.M."/>
            <person name="Copetti D."/>
            <person name="Lemansour A."/>
            <person name="Lebrun M."/>
            <person name="Masmoudi K."/>
            <person name="Ferrand S."/>
            <person name="Dhar M.I."/>
            <person name="Fresquez Z.A."/>
            <person name="Rosas U."/>
            <person name="Zhang J."/>
            <person name="Talag J."/>
            <person name="Lee S."/>
            <person name="Kudrna D."/>
            <person name="Powell R.F."/>
            <person name="Leitch I.J."/>
            <person name="Krueger R.R."/>
            <person name="Wing R.A."/>
            <person name="Amiri K.M.A."/>
            <person name="Purugganan M.D."/>
        </authorList>
    </citation>
    <scope>NUCLEOTIDE SEQUENCE [LARGE SCALE GENOMIC DNA]</scope>
    <source>
        <strain evidence="2">cv. Khalas</strain>
    </source>
</reference>
<dbReference type="OrthoDB" id="669132at2759"/>
<dbReference type="KEGG" id="pda:120112307"/>
<accession>A0A8B9AT64</accession>
<dbReference type="Proteomes" id="UP000228380">
    <property type="component" value="Chromosome 11"/>
</dbReference>
<proteinExistence type="predicted"/>
<dbReference type="Pfam" id="PF13960">
    <property type="entry name" value="DUF4218"/>
    <property type="match status" value="1"/>
</dbReference>
<dbReference type="InterPro" id="IPR025452">
    <property type="entry name" value="DUF4218"/>
</dbReference>
<evidence type="ECO:0000313" key="3">
    <source>
        <dbReference type="RefSeq" id="XP_038987113.1"/>
    </source>
</evidence>
<organism evidence="2 3">
    <name type="scientific">Phoenix dactylifera</name>
    <name type="common">Date palm</name>
    <dbReference type="NCBI Taxonomy" id="42345"/>
    <lineage>
        <taxon>Eukaryota</taxon>
        <taxon>Viridiplantae</taxon>
        <taxon>Streptophyta</taxon>
        <taxon>Embryophyta</taxon>
        <taxon>Tracheophyta</taxon>
        <taxon>Spermatophyta</taxon>
        <taxon>Magnoliopsida</taxon>
        <taxon>Liliopsida</taxon>
        <taxon>Arecaceae</taxon>
        <taxon>Coryphoideae</taxon>
        <taxon>Phoeniceae</taxon>
        <taxon>Phoenix</taxon>
    </lineage>
</organism>
<protein>
    <submittedName>
        <fullName evidence="3">Uncharacterized protein LOC120112307 isoform X1</fullName>
    </submittedName>
</protein>
<sequence length="365" mass="41982">MRAALMWTINDFPAYGNMSGWPTKGYLACPICNEDASSERLRSKIGYMGARRFLPENHTWRKSKLFNGKSEDRSRPREFTGEEILEQINSGTYKPLGKHPSINKKRKRGKDADTIWAKKSILFDLPYWKTLNLRHNLDVMHIEKNIAENIVGILLGVDGKCKDTEKARMDLADMGIRKELHLKKRANGSYEKPPALYTLSLQERQGFCDFLKSIKFPEGSIAEAYISKESTTFCSMYLNGIETVFNREERNDDGGDRGTGLTVFTQSARPFGLIRRGPDVPVNELEMAEWFVLYNSSEVDQYREYVFLTCLLRFSYCIFSCFRLICYLYVTECRIGNTRTTYKVRVKLTSQTDNVKNFPSGSKIA</sequence>
<dbReference type="AlphaFoldDB" id="A0A8B9AT64"/>
<dbReference type="PANTHER" id="PTHR10775">
    <property type="entry name" value="OS08G0208400 PROTEIN"/>
    <property type="match status" value="1"/>
</dbReference>
<gene>
    <name evidence="3" type="primary">LOC120112307</name>
</gene>
<dbReference type="GeneID" id="120112307"/>
<reference evidence="3" key="2">
    <citation type="submission" date="2025-08" db="UniProtKB">
        <authorList>
            <consortium name="RefSeq"/>
        </authorList>
    </citation>
    <scope>IDENTIFICATION</scope>
    <source>
        <tissue evidence="3">Young leaves</tissue>
    </source>
</reference>
<name>A0A8B9AT64_PHODC</name>
<dbReference type="Pfam" id="PF02992">
    <property type="entry name" value="Transposase_21"/>
    <property type="match status" value="1"/>
</dbReference>
<evidence type="ECO:0000313" key="2">
    <source>
        <dbReference type="Proteomes" id="UP000228380"/>
    </source>
</evidence>
<keyword evidence="2" id="KW-1185">Reference proteome</keyword>
<dbReference type="RefSeq" id="XP_038987113.1">
    <property type="nucleotide sequence ID" value="XM_039131185.1"/>
</dbReference>
<evidence type="ECO:0000259" key="1">
    <source>
        <dbReference type="Pfam" id="PF13960"/>
    </source>
</evidence>
<dbReference type="InterPro" id="IPR004242">
    <property type="entry name" value="Transposase_21"/>
</dbReference>
<feature type="domain" description="DUF4218" evidence="1">
    <location>
        <begin position="213"/>
        <end position="251"/>
    </location>
</feature>